<sequence length="164" mass="17898">MTVTAGGGDIVSREQFNDFLLHLEFMTPDMPDATGQAKGNSGVFPQGRYEIQVLDSYGIDVPGMGDCGAIYNQFASLVNACKPPLEWQTYDAIFRAARVGESGEIEENARVTVLQNGIVIQNNVQMLGATGGATDEGAAEPGPLRLQDHGNPVKYRNIWLYRFR</sequence>
<evidence type="ECO:0000313" key="3">
    <source>
        <dbReference type="Proteomes" id="UP001174909"/>
    </source>
</evidence>
<dbReference type="Gene3D" id="2.60.120.560">
    <property type="entry name" value="Exo-inulinase, domain 1"/>
    <property type="match status" value="1"/>
</dbReference>
<gene>
    <name evidence="2" type="ORF">GBAR_LOCUS17316</name>
</gene>
<organism evidence="2 3">
    <name type="scientific">Geodia barretti</name>
    <name type="common">Barrett's horny sponge</name>
    <dbReference type="NCBI Taxonomy" id="519541"/>
    <lineage>
        <taxon>Eukaryota</taxon>
        <taxon>Metazoa</taxon>
        <taxon>Porifera</taxon>
        <taxon>Demospongiae</taxon>
        <taxon>Heteroscleromorpha</taxon>
        <taxon>Tetractinellida</taxon>
        <taxon>Astrophorina</taxon>
        <taxon>Geodiidae</taxon>
        <taxon>Geodia</taxon>
    </lineage>
</organism>
<keyword evidence="3" id="KW-1185">Reference proteome</keyword>
<dbReference type="EMBL" id="CASHTH010002487">
    <property type="protein sequence ID" value="CAI8030564.1"/>
    <property type="molecule type" value="Genomic_DNA"/>
</dbReference>
<dbReference type="Pfam" id="PF06439">
    <property type="entry name" value="3keto-disac_hyd"/>
    <property type="match status" value="1"/>
</dbReference>
<evidence type="ECO:0000259" key="1">
    <source>
        <dbReference type="Pfam" id="PF06439"/>
    </source>
</evidence>
<comment type="caution">
    <text evidence="2">The sequence shown here is derived from an EMBL/GenBank/DDBJ whole genome shotgun (WGS) entry which is preliminary data.</text>
</comment>
<proteinExistence type="predicted"/>
<accession>A0AA35WRY9</accession>
<reference evidence="2" key="1">
    <citation type="submission" date="2023-03" db="EMBL/GenBank/DDBJ databases">
        <authorList>
            <person name="Steffen K."/>
            <person name="Cardenas P."/>
        </authorList>
    </citation>
    <scope>NUCLEOTIDE SEQUENCE</scope>
</reference>
<evidence type="ECO:0000313" key="2">
    <source>
        <dbReference type="EMBL" id="CAI8030564.1"/>
    </source>
</evidence>
<dbReference type="InterPro" id="IPR010496">
    <property type="entry name" value="AL/BT2_dom"/>
</dbReference>
<protein>
    <recommendedName>
        <fullName evidence="1">3-keto-alpha-glucoside-1,2-lyase/3-keto-2-hydroxy-glucal hydratase domain-containing protein</fullName>
    </recommendedName>
</protein>
<name>A0AA35WRY9_GEOBA</name>
<dbReference type="AlphaFoldDB" id="A0AA35WRY9"/>
<dbReference type="Proteomes" id="UP001174909">
    <property type="component" value="Unassembled WGS sequence"/>
</dbReference>
<dbReference type="GO" id="GO:0016787">
    <property type="term" value="F:hydrolase activity"/>
    <property type="evidence" value="ECO:0007669"/>
    <property type="project" value="InterPro"/>
</dbReference>
<feature type="domain" description="3-keto-alpha-glucoside-1,2-lyase/3-keto-2-hydroxy-glucal hydratase" evidence="1">
    <location>
        <begin position="3"/>
        <end position="160"/>
    </location>
</feature>